<keyword evidence="3" id="KW-1185">Reference proteome</keyword>
<dbReference type="OrthoDB" id="7211213at2"/>
<sequence length="102" mass="10713">MTIENAAPAPAAPEKTSVLKKGRGFLIALSIAVGVAAVAAWIALGVGLYMDVSRQTRLILVVVAAVATEALFWSIAATLGLSVLEARKRIWRKITGRGRAEA</sequence>
<keyword evidence="1" id="KW-0472">Membrane</keyword>
<dbReference type="RefSeq" id="WP_021696418.1">
    <property type="nucleotide sequence ID" value="NZ_BATC01000006.1"/>
</dbReference>
<organism evidence="2 3">
    <name type="scientific">Brevundimonas abyssalis TAR-001</name>
    <dbReference type="NCBI Taxonomy" id="1391729"/>
    <lineage>
        <taxon>Bacteria</taxon>
        <taxon>Pseudomonadati</taxon>
        <taxon>Pseudomonadota</taxon>
        <taxon>Alphaproteobacteria</taxon>
        <taxon>Caulobacterales</taxon>
        <taxon>Caulobacteraceae</taxon>
        <taxon>Brevundimonas</taxon>
    </lineage>
</organism>
<keyword evidence="1" id="KW-1133">Transmembrane helix</keyword>
<comment type="caution">
    <text evidence="2">The sequence shown here is derived from an EMBL/GenBank/DDBJ whole genome shotgun (WGS) entry which is preliminary data.</text>
</comment>
<dbReference type="AlphaFoldDB" id="A0A8E0KKZ8"/>
<evidence type="ECO:0000313" key="2">
    <source>
        <dbReference type="EMBL" id="GAD58322.1"/>
    </source>
</evidence>
<dbReference type="EMBL" id="BATC01000006">
    <property type="protein sequence ID" value="GAD58322.1"/>
    <property type="molecule type" value="Genomic_DNA"/>
</dbReference>
<evidence type="ECO:0000313" key="3">
    <source>
        <dbReference type="Proteomes" id="UP000016569"/>
    </source>
</evidence>
<reference evidence="3" key="1">
    <citation type="journal article" date="2013" name="Genome Announc.">
        <title>Draft Genome Sequence of the Dimorphic Prosthecate Bacterium Brevundimonas abyssalis TAR-001T.</title>
        <authorList>
            <person name="Tsubouchi T."/>
            <person name="Nishi S."/>
            <person name="Usui K."/>
            <person name="Shimane Y."/>
            <person name="Takaki Y."/>
            <person name="Maruyama T."/>
            <person name="Hatada Y."/>
        </authorList>
    </citation>
    <scope>NUCLEOTIDE SEQUENCE [LARGE SCALE GENOMIC DNA]</scope>
    <source>
        <strain evidence="3">TAR-001</strain>
    </source>
</reference>
<name>A0A8E0KKZ8_9CAUL</name>
<gene>
    <name evidence="2" type="ORF">MBEBAB_0572</name>
</gene>
<accession>A0A8E0KKZ8</accession>
<proteinExistence type="predicted"/>
<feature type="transmembrane region" description="Helical" evidence="1">
    <location>
        <begin position="25"/>
        <end position="46"/>
    </location>
</feature>
<feature type="transmembrane region" description="Helical" evidence="1">
    <location>
        <begin position="58"/>
        <end position="84"/>
    </location>
</feature>
<evidence type="ECO:0000256" key="1">
    <source>
        <dbReference type="SAM" id="Phobius"/>
    </source>
</evidence>
<protein>
    <submittedName>
        <fullName evidence="2">Uncharacterized protein</fullName>
    </submittedName>
</protein>
<dbReference type="Proteomes" id="UP000016569">
    <property type="component" value="Unassembled WGS sequence"/>
</dbReference>
<keyword evidence="1" id="KW-0812">Transmembrane</keyword>